<feature type="transmembrane region" description="Helical" evidence="1">
    <location>
        <begin position="366"/>
        <end position="384"/>
    </location>
</feature>
<reference evidence="2 3" key="1">
    <citation type="journal article" date="2018" name="Syst. Appl. Microbiol.">
        <title>Pectobacterium zantedeschiae sp. nov. a new species of a soft rot pathogen isolated from Calla lily (Zantedeschia spp.).</title>
        <authorList>
            <person name="Waleron M."/>
            <person name="Misztak A."/>
            <person name="Waleron M."/>
            <person name="Franczuk M."/>
            <person name="Jonca J."/>
            <person name="Wielgomas B."/>
            <person name="Mikicinski A."/>
            <person name="Popovic T."/>
            <person name="Waleron K."/>
        </authorList>
    </citation>
    <scope>NUCLEOTIDE SEQUENCE [LARGE SCALE GENOMIC DNA]</scope>
    <source>
        <strain evidence="2 3">9M</strain>
    </source>
</reference>
<keyword evidence="3" id="KW-1185">Reference proteome</keyword>
<protein>
    <submittedName>
        <fullName evidence="2">Oligosaccharide repeat unit polymerase</fullName>
    </submittedName>
</protein>
<proteinExistence type="predicted"/>
<feature type="transmembrane region" description="Helical" evidence="1">
    <location>
        <begin position="57"/>
        <end position="77"/>
    </location>
</feature>
<comment type="caution">
    <text evidence="2">The sequence shown here is derived from an EMBL/GenBank/DDBJ whole genome shotgun (WGS) entry which is preliminary data.</text>
</comment>
<feature type="transmembrane region" description="Helical" evidence="1">
    <location>
        <begin position="192"/>
        <end position="217"/>
    </location>
</feature>
<evidence type="ECO:0000313" key="3">
    <source>
        <dbReference type="Proteomes" id="UP001138460"/>
    </source>
</evidence>
<keyword evidence="1" id="KW-0472">Membrane</keyword>
<feature type="transmembrane region" description="Helical" evidence="1">
    <location>
        <begin position="268"/>
        <end position="287"/>
    </location>
</feature>
<dbReference type="OrthoDB" id="9554541at2"/>
<feature type="transmembrane region" description="Helical" evidence="1">
    <location>
        <begin position="229"/>
        <end position="247"/>
    </location>
</feature>
<feature type="transmembrane region" description="Helical" evidence="1">
    <location>
        <begin position="161"/>
        <end position="180"/>
    </location>
</feature>
<feature type="transmembrane region" description="Helical" evidence="1">
    <location>
        <begin position="12"/>
        <end position="45"/>
    </location>
</feature>
<organism evidence="2 3">
    <name type="scientific">Pectobacterium zantedeschiae</name>
    <dbReference type="NCBI Taxonomy" id="2034769"/>
    <lineage>
        <taxon>Bacteria</taxon>
        <taxon>Pseudomonadati</taxon>
        <taxon>Pseudomonadota</taxon>
        <taxon>Gammaproteobacteria</taxon>
        <taxon>Enterobacterales</taxon>
        <taxon>Pectobacteriaceae</taxon>
        <taxon>Pectobacterium</taxon>
    </lineage>
</organism>
<sequence>MGKISIDRLGGFVISFIAVIFMIYFQFSSLPVFLVSLLGFFFILYNRVDYRRIEFSFIAPWCVLLLFSELNLTYYYRSISPETAYLISVPILSGVIISSFSRGKGALCEPLPEKVKTSRLNFFLFLLYALFSLNFIWSGFIPLVSQFVSGYSNYKDFGVSSLNGFINSFALSLCVILFYFRKQNERFKIHIYIIVFVFIFTFTRQNIITIFLELLVIKSLGTQSKNLTKISVVLFFALVIFAFLGELRSGDIKELIHVRPEYNFLPSMFYWVYSYSYFNVLNLDNLITSGYVGLNNGYAFSTLIPSVFRGVGGNEVELVLDLDNLNVSSYLMPIVQDWGIGFSILFTFFVFVVAVLIQNSMLKKPSFLTVSCFSVLYFCSIFSFFVNFWLYLPVIFQLVFFVFFRFFLVRRETC</sequence>
<feature type="transmembrane region" description="Helical" evidence="1">
    <location>
        <begin position="83"/>
        <end position="101"/>
    </location>
</feature>
<feature type="transmembrane region" description="Helical" evidence="1">
    <location>
        <begin position="390"/>
        <end position="408"/>
    </location>
</feature>
<keyword evidence="1" id="KW-0812">Transmembrane</keyword>
<dbReference type="NCBIfam" id="TIGR04370">
    <property type="entry name" value="glyco_rpt_poly"/>
    <property type="match status" value="1"/>
</dbReference>
<feature type="transmembrane region" description="Helical" evidence="1">
    <location>
        <begin position="122"/>
        <end position="141"/>
    </location>
</feature>
<accession>A0A9X8P688</accession>
<dbReference type="EMBL" id="NWTM01000001">
    <property type="protein sequence ID" value="RYC45145.1"/>
    <property type="molecule type" value="Genomic_DNA"/>
</dbReference>
<evidence type="ECO:0000256" key="1">
    <source>
        <dbReference type="SAM" id="Phobius"/>
    </source>
</evidence>
<gene>
    <name evidence="2" type="ORF">CLR69_09190</name>
</gene>
<dbReference type="RefSeq" id="WP_129713368.1">
    <property type="nucleotide sequence ID" value="NZ_JBEHFA010000003.1"/>
</dbReference>
<name>A0A9X8P688_9GAMM</name>
<keyword evidence="1" id="KW-1133">Transmembrane helix</keyword>
<evidence type="ECO:0000313" key="2">
    <source>
        <dbReference type="EMBL" id="RYC45145.1"/>
    </source>
</evidence>
<dbReference type="AlphaFoldDB" id="A0A9X8P688"/>
<dbReference type="Proteomes" id="UP001138460">
    <property type="component" value="Unassembled WGS sequence"/>
</dbReference>
<feature type="transmembrane region" description="Helical" evidence="1">
    <location>
        <begin position="338"/>
        <end position="357"/>
    </location>
</feature>